<proteinExistence type="predicted"/>
<dbReference type="Proteomes" id="UP000603940">
    <property type="component" value="Unassembled WGS sequence"/>
</dbReference>
<comment type="caution">
    <text evidence="1">The sequence shown here is derived from an EMBL/GenBank/DDBJ whole genome shotgun (WGS) entry which is preliminary data.</text>
</comment>
<keyword evidence="2" id="KW-1185">Reference proteome</keyword>
<accession>A0ABR7R6L0</accession>
<evidence type="ECO:0000313" key="2">
    <source>
        <dbReference type="Proteomes" id="UP000603940"/>
    </source>
</evidence>
<organism evidence="1 2">
    <name type="scientific">Pseudoroseomonas ludipueritiae</name>
    <dbReference type="NCBI Taxonomy" id="198093"/>
    <lineage>
        <taxon>Bacteria</taxon>
        <taxon>Pseudomonadati</taxon>
        <taxon>Pseudomonadota</taxon>
        <taxon>Alphaproteobacteria</taxon>
        <taxon>Acetobacterales</taxon>
        <taxon>Acetobacteraceae</taxon>
        <taxon>Pseudoroseomonas</taxon>
    </lineage>
</organism>
<reference evidence="1 2" key="1">
    <citation type="journal article" date="2009" name="Int. J. Syst. Evol. Microbiol.">
        <title>Transfer of Teichococcus ludipueritiae and Muricoccus roseus to the genus Roseomonas, as Roseomonas ludipueritiae comb. nov. and Roseomonas rosea comb. nov., respectively, and emended description of the genus Roseomonas.</title>
        <authorList>
            <person name="Sanchez-Porro C."/>
            <person name="Gallego V."/>
            <person name="Busse H.J."/>
            <person name="Kampfer P."/>
            <person name="Ventosa A."/>
        </authorList>
    </citation>
    <scope>NUCLEOTIDE SEQUENCE [LARGE SCALE GENOMIC DNA]</scope>
    <source>
        <strain evidence="1 2">DSM 14915</strain>
    </source>
</reference>
<dbReference type="EMBL" id="JACTUZ010000035">
    <property type="protein sequence ID" value="MBC9177336.1"/>
    <property type="molecule type" value="Genomic_DNA"/>
</dbReference>
<sequence length="120" mass="13111">MEINRRGPGEASLVRDGREILDLVQAEGSEEEFEQALAQLEELLRPATLPRVVVQYREGLFGTVQADQPAEVVLIEDDPHDEPPLALHRHSVAADRLGVEAALAAAERRLRLAAREAAGS</sequence>
<evidence type="ECO:0000313" key="1">
    <source>
        <dbReference type="EMBL" id="MBC9177336.1"/>
    </source>
</evidence>
<gene>
    <name evidence="1" type="ORF">IBL25_10335</name>
</gene>
<dbReference type="RefSeq" id="WP_187778468.1">
    <property type="nucleotide sequence ID" value="NZ_JACTUZ010000035.1"/>
</dbReference>
<protein>
    <submittedName>
        <fullName evidence="1">Uncharacterized protein</fullName>
    </submittedName>
</protein>
<name>A0ABR7R6L0_9PROT</name>